<dbReference type="HAMAP" id="MF_01471">
    <property type="entry name" value="Cas2"/>
    <property type="match status" value="1"/>
</dbReference>
<keyword evidence="8 9" id="KW-0051">Antiviral defense</keyword>
<reference evidence="11" key="1">
    <citation type="submission" date="2019-12" db="EMBL/GenBank/DDBJ databases">
        <authorList>
            <person name="Awala S.I."/>
            <person name="Rhee S.K."/>
        </authorList>
    </citation>
    <scope>NUCLEOTIDE SEQUENCE [LARGE SCALE GENOMIC DNA]</scope>
    <source>
        <strain evidence="11">IM1</strain>
    </source>
</reference>
<keyword evidence="5 9" id="KW-0255">Endonuclease</keyword>
<evidence type="ECO:0000256" key="4">
    <source>
        <dbReference type="ARBA" id="ARBA00022723"/>
    </source>
</evidence>
<dbReference type="SUPFAM" id="SSF143430">
    <property type="entry name" value="TTP0101/SSO1404-like"/>
    <property type="match status" value="1"/>
</dbReference>
<dbReference type="GO" id="GO:0046872">
    <property type="term" value="F:metal ion binding"/>
    <property type="evidence" value="ECO:0007669"/>
    <property type="project" value="UniProtKB-UniRule"/>
</dbReference>
<evidence type="ECO:0000256" key="8">
    <source>
        <dbReference type="ARBA" id="ARBA00023118"/>
    </source>
</evidence>
<dbReference type="Proteomes" id="UP000503004">
    <property type="component" value="Chromosome"/>
</dbReference>
<comment type="subunit">
    <text evidence="9">Homodimer, forms a heterotetramer with a Cas1 homodimer.</text>
</comment>
<evidence type="ECO:0000313" key="11">
    <source>
        <dbReference type="Proteomes" id="UP000503004"/>
    </source>
</evidence>
<dbReference type="InterPro" id="IPR021127">
    <property type="entry name" value="CRISPR_associated_Cas2"/>
</dbReference>
<proteinExistence type="inferred from homology"/>
<evidence type="ECO:0000256" key="2">
    <source>
        <dbReference type="ARBA" id="ARBA00009959"/>
    </source>
</evidence>
<comment type="cofactor">
    <cofactor evidence="1 9">
        <name>Mg(2+)</name>
        <dbReference type="ChEBI" id="CHEBI:18420"/>
    </cofactor>
</comment>
<dbReference type="EC" id="3.1.-.-" evidence="9"/>
<dbReference type="Pfam" id="PF09827">
    <property type="entry name" value="CRISPR_Cas2"/>
    <property type="match status" value="1"/>
</dbReference>
<comment type="function">
    <text evidence="9">CRISPR (clustered regularly interspaced short palindromic repeat), is an adaptive immune system that provides protection against mobile genetic elements (viruses, transposable elements and conjugative plasmids). CRISPR clusters contain sequences complementary to antecedent mobile elements and target invading nucleic acids. CRISPR clusters are transcribed and processed into CRISPR RNA (crRNA). Functions as a ssRNA-specific endoribonuclease. Involved in the integration of spacer DNA into the CRISPR cassette.</text>
</comment>
<accession>A0A858Q967</accession>
<name>A0A858Q967_9GAMM</name>
<evidence type="ECO:0000256" key="1">
    <source>
        <dbReference type="ARBA" id="ARBA00001946"/>
    </source>
</evidence>
<dbReference type="NCBIfam" id="TIGR01573">
    <property type="entry name" value="cas2"/>
    <property type="match status" value="1"/>
</dbReference>
<keyword evidence="3 9" id="KW-0540">Nuclease</keyword>
<dbReference type="PANTHER" id="PTHR34405">
    <property type="entry name" value="CRISPR-ASSOCIATED ENDORIBONUCLEASE CAS2"/>
    <property type="match status" value="1"/>
</dbReference>
<keyword evidence="11" id="KW-1185">Reference proteome</keyword>
<evidence type="ECO:0000256" key="3">
    <source>
        <dbReference type="ARBA" id="ARBA00022722"/>
    </source>
</evidence>
<dbReference type="GO" id="GO:0043571">
    <property type="term" value="P:maintenance of CRISPR repeat elements"/>
    <property type="evidence" value="ECO:0007669"/>
    <property type="project" value="UniProtKB-UniRule"/>
</dbReference>
<sequence>MAKRTLYLGAYDVSDDNRLRAALKVLRNYSTGGQKSVFECFLSSSEKRELIEEIGAVIDPSDDRFFLIRLDPAHKVAVLGIAVPPADPEYYYVG</sequence>
<dbReference type="CDD" id="cd09725">
    <property type="entry name" value="Cas2_I_II_III"/>
    <property type="match status" value="1"/>
</dbReference>
<dbReference type="KEGG" id="metu:GNH96_11010"/>
<comment type="similarity">
    <text evidence="2 9">Belongs to the CRISPR-associated endoribonuclease Cas2 protein family.</text>
</comment>
<keyword evidence="6 9" id="KW-0378">Hydrolase</keyword>
<dbReference type="GO" id="GO:0004521">
    <property type="term" value="F:RNA endonuclease activity"/>
    <property type="evidence" value="ECO:0007669"/>
    <property type="project" value="InterPro"/>
</dbReference>
<evidence type="ECO:0000256" key="6">
    <source>
        <dbReference type="ARBA" id="ARBA00022801"/>
    </source>
</evidence>
<dbReference type="GO" id="GO:0016787">
    <property type="term" value="F:hydrolase activity"/>
    <property type="evidence" value="ECO:0007669"/>
    <property type="project" value="UniProtKB-KW"/>
</dbReference>
<dbReference type="PANTHER" id="PTHR34405:SF3">
    <property type="entry name" value="CRISPR-ASSOCIATED ENDORIBONUCLEASE CAS2 3"/>
    <property type="match status" value="1"/>
</dbReference>
<gene>
    <name evidence="9 10" type="primary">cas2</name>
    <name evidence="10" type="ORF">GNH96_11010</name>
</gene>
<dbReference type="AlphaFoldDB" id="A0A858Q967"/>
<organism evidence="10 11">
    <name type="scientific">Methylococcus geothermalis</name>
    <dbReference type="NCBI Taxonomy" id="2681310"/>
    <lineage>
        <taxon>Bacteria</taxon>
        <taxon>Pseudomonadati</taxon>
        <taxon>Pseudomonadota</taxon>
        <taxon>Gammaproteobacteria</taxon>
        <taxon>Methylococcales</taxon>
        <taxon>Methylococcaceae</taxon>
        <taxon>Methylococcus</taxon>
    </lineage>
</organism>
<dbReference type="Gene3D" id="3.30.70.240">
    <property type="match status" value="1"/>
</dbReference>
<keyword evidence="4 9" id="KW-0479">Metal-binding</keyword>
<dbReference type="RefSeq" id="WP_169603728.1">
    <property type="nucleotide sequence ID" value="NZ_CP046565.1"/>
</dbReference>
<dbReference type="GO" id="GO:0051607">
    <property type="term" value="P:defense response to virus"/>
    <property type="evidence" value="ECO:0007669"/>
    <property type="project" value="UniProtKB-UniRule"/>
</dbReference>
<protein>
    <recommendedName>
        <fullName evidence="9">CRISPR-associated endoribonuclease Cas2</fullName>
        <ecNumber evidence="9">3.1.-.-</ecNumber>
    </recommendedName>
</protein>
<evidence type="ECO:0000313" key="10">
    <source>
        <dbReference type="EMBL" id="QJD30452.1"/>
    </source>
</evidence>
<evidence type="ECO:0000256" key="5">
    <source>
        <dbReference type="ARBA" id="ARBA00022759"/>
    </source>
</evidence>
<evidence type="ECO:0000256" key="9">
    <source>
        <dbReference type="HAMAP-Rule" id="MF_01471"/>
    </source>
</evidence>
<evidence type="ECO:0000256" key="7">
    <source>
        <dbReference type="ARBA" id="ARBA00022842"/>
    </source>
</evidence>
<keyword evidence="7 9" id="KW-0460">Magnesium</keyword>
<dbReference type="InterPro" id="IPR019199">
    <property type="entry name" value="Virulence_VapD/CRISPR_Cas2"/>
</dbReference>
<dbReference type="EMBL" id="CP046565">
    <property type="protein sequence ID" value="QJD30452.1"/>
    <property type="molecule type" value="Genomic_DNA"/>
</dbReference>
<feature type="binding site" evidence="9">
    <location>
        <position position="12"/>
    </location>
    <ligand>
        <name>Mg(2+)</name>
        <dbReference type="ChEBI" id="CHEBI:18420"/>
        <note>catalytic</note>
    </ligand>
</feature>